<evidence type="ECO:0000256" key="3">
    <source>
        <dbReference type="ARBA" id="ARBA00007786"/>
    </source>
</evidence>
<dbReference type="InterPro" id="IPR006501">
    <property type="entry name" value="Pectinesterase_inhib_dom"/>
</dbReference>
<name>A0AA38T7P3_9ASTR</name>
<dbReference type="NCBIfam" id="TIGR01614">
    <property type="entry name" value="PME_inhib"/>
    <property type="match status" value="1"/>
</dbReference>
<keyword evidence="7" id="KW-0961">Cell wall biogenesis/degradation</keyword>
<dbReference type="FunFam" id="2.160.20.10:FF:000001">
    <property type="entry name" value="Pectinesterase"/>
    <property type="match status" value="1"/>
</dbReference>
<evidence type="ECO:0000256" key="1">
    <source>
        <dbReference type="ARBA" id="ARBA00005184"/>
    </source>
</evidence>
<evidence type="ECO:0000256" key="4">
    <source>
        <dbReference type="ARBA" id="ARBA00013229"/>
    </source>
</evidence>
<evidence type="ECO:0000256" key="8">
    <source>
        <dbReference type="ARBA" id="ARBA00047928"/>
    </source>
</evidence>
<dbReference type="Proteomes" id="UP001172457">
    <property type="component" value="Chromosome 6"/>
</dbReference>
<dbReference type="InterPro" id="IPR033131">
    <property type="entry name" value="Pectinesterase_Asp_AS"/>
</dbReference>
<dbReference type="Pfam" id="PF01095">
    <property type="entry name" value="Pectinesterase"/>
    <property type="match status" value="1"/>
</dbReference>
<dbReference type="SUPFAM" id="SSF51126">
    <property type="entry name" value="Pectin lyase-like"/>
    <property type="match status" value="1"/>
</dbReference>
<evidence type="ECO:0000313" key="12">
    <source>
        <dbReference type="EMBL" id="KAJ9545843.1"/>
    </source>
</evidence>
<dbReference type="GO" id="GO:0042545">
    <property type="term" value="P:cell wall modification"/>
    <property type="evidence" value="ECO:0007669"/>
    <property type="project" value="UniProtKB-UniRule"/>
</dbReference>
<dbReference type="AlphaFoldDB" id="A0AA38T7P3"/>
<comment type="similarity">
    <text evidence="3">In the C-terminal section; belongs to the pectinesterase family.</text>
</comment>
<keyword evidence="6 10" id="KW-0063">Aspartyl esterase</keyword>
<comment type="catalytic activity">
    <reaction evidence="8 10">
        <text>[(1-&gt;4)-alpha-D-galacturonosyl methyl ester](n) + n H2O = [(1-&gt;4)-alpha-D-galacturonosyl](n) + n methanol + n H(+)</text>
        <dbReference type="Rhea" id="RHEA:22380"/>
        <dbReference type="Rhea" id="RHEA-COMP:14570"/>
        <dbReference type="Rhea" id="RHEA-COMP:14573"/>
        <dbReference type="ChEBI" id="CHEBI:15377"/>
        <dbReference type="ChEBI" id="CHEBI:15378"/>
        <dbReference type="ChEBI" id="CHEBI:17790"/>
        <dbReference type="ChEBI" id="CHEBI:140522"/>
        <dbReference type="ChEBI" id="CHEBI:140523"/>
        <dbReference type="EC" id="3.1.1.11"/>
    </reaction>
</comment>
<evidence type="ECO:0000256" key="7">
    <source>
        <dbReference type="ARBA" id="ARBA00023316"/>
    </source>
</evidence>
<dbReference type="EC" id="3.1.1.11" evidence="4 10"/>
<gene>
    <name evidence="12" type="ORF">OSB04_025550</name>
</gene>
<evidence type="ECO:0000256" key="6">
    <source>
        <dbReference type="ARBA" id="ARBA00023085"/>
    </source>
</evidence>
<feature type="domain" description="Pectinesterase inhibitor" evidence="11">
    <location>
        <begin position="31"/>
        <end position="175"/>
    </location>
</feature>
<dbReference type="EMBL" id="JARYMX010000006">
    <property type="protein sequence ID" value="KAJ9545843.1"/>
    <property type="molecule type" value="Genomic_DNA"/>
</dbReference>
<keyword evidence="5 10" id="KW-0378">Hydrolase</keyword>
<dbReference type="InterPro" id="IPR012334">
    <property type="entry name" value="Pectin_lyas_fold"/>
</dbReference>
<reference evidence="12" key="1">
    <citation type="submission" date="2023-03" db="EMBL/GenBank/DDBJ databases">
        <title>Chromosome-scale reference genome and RAD-based genetic map of yellow starthistle (Centaurea solstitialis) reveal putative structural variation and QTLs associated with invader traits.</title>
        <authorList>
            <person name="Reatini B."/>
            <person name="Cang F.A."/>
            <person name="Jiang Q."/>
            <person name="Mckibben M.T.W."/>
            <person name="Barker M.S."/>
            <person name="Rieseberg L.H."/>
            <person name="Dlugosch K.M."/>
        </authorList>
    </citation>
    <scope>NUCLEOTIDE SEQUENCE</scope>
    <source>
        <strain evidence="12">CAN-66</strain>
        <tissue evidence="12">Leaf</tissue>
    </source>
</reference>
<comment type="similarity">
    <text evidence="2">In the N-terminal section; belongs to the PMEI family.</text>
</comment>
<dbReference type="GO" id="GO:0030599">
    <property type="term" value="F:pectinesterase activity"/>
    <property type="evidence" value="ECO:0007669"/>
    <property type="project" value="UniProtKB-UniRule"/>
</dbReference>
<evidence type="ECO:0000256" key="10">
    <source>
        <dbReference type="RuleBase" id="RU000589"/>
    </source>
</evidence>
<dbReference type="InterPro" id="IPR000070">
    <property type="entry name" value="Pectinesterase_cat"/>
</dbReference>
<comment type="pathway">
    <text evidence="1 10">Glycan metabolism; pectin degradation; 2-dehydro-3-deoxy-D-gluconate from pectin: step 1/5.</text>
</comment>
<evidence type="ECO:0000259" key="11">
    <source>
        <dbReference type="SMART" id="SM00856"/>
    </source>
</evidence>
<dbReference type="Pfam" id="PF04043">
    <property type="entry name" value="PMEI"/>
    <property type="match status" value="1"/>
</dbReference>
<accession>A0AA38T7P3</accession>
<sequence>MGPIKIFVSLLTLLIVLVCLFFVSMHTLNSSNNGAIDRWCETTPHPDLCKRLLVHDKPRYRADFRIMALEAALKLAHHTQGFAIELDKLGGTKRKKAVSADCCKLVNNTILQLNQTLMGLKSREISDFDAQTWLSTSMTNLQICFSGSGELNLTSFVSPIRLSGLTEMISNSLAINQVFLNQSETNSDEKEGFPTWVTQKDRRLLQTESIFKRANVIVSQAKGSKFRTIKSALDYASRINRGNGRFIIYIRRGVYRENLEIGNDLKNIMFLGDGLRYTIITGDRSVGGGFTTYSSATVGVDGTGFIARGITFRNTAGPAKAQAVALRSASDLSVYYACSFEGYQDTLFVLAQRQFYKLCYVYGTVDFIFGNAAVVFQNCMILARKPLSGQANMITAQGRGDPFQNTGISIHNSRVMAAPDLKPFVGTVQTFLGRPWQEYSRTVFMKTFIDTHVNPKGWSPWGNTNFAFKTLYYGEYGCFGPGAVTKNRVKWPGYHIITSISEASQFTVDRLISGRAWLRATEVPFITEMYTSSFISIFKF</sequence>
<dbReference type="GO" id="GO:0004857">
    <property type="term" value="F:enzyme inhibitor activity"/>
    <property type="evidence" value="ECO:0007669"/>
    <property type="project" value="InterPro"/>
</dbReference>
<evidence type="ECO:0000313" key="13">
    <source>
        <dbReference type="Proteomes" id="UP001172457"/>
    </source>
</evidence>
<comment type="caution">
    <text evidence="12">The sequence shown here is derived from an EMBL/GenBank/DDBJ whole genome shotgun (WGS) entry which is preliminary data.</text>
</comment>
<feature type="active site" evidence="9">
    <location>
        <position position="366"/>
    </location>
</feature>
<keyword evidence="13" id="KW-1185">Reference proteome</keyword>
<dbReference type="InterPro" id="IPR011050">
    <property type="entry name" value="Pectin_lyase_fold/virulence"/>
</dbReference>
<organism evidence="12 13">
    <name type="scientific">Centaurea solstitialis</name>
    <name type="common">yellow star-thistle</name>
    <dbReference type="NCBI Taxonomy" id="347529"/>
    <lineage>
        <taxon>Eukaryota</taxon>
        <taxon>Viridiplantae</taxon>
        <taxon>Streptophyta</taxon>
        <taxon>Embryophyta</taxon>
        <taxon>Tracheophyta</taxon>
        <taxon>Spermatophyta</taxon>
        <taxon>Magnoliopsida</taxon>
        <taxon>eudicotyledons</taxon>
        <taxon>Gunneridae</taxon>
        <taxon>Pentapetalae</taxon>
        <taxon>asterids</taxon>
        <taxon>campanulids</taxon>
        <taxon>Asterales</taxon>
        <taxon>Asteraceae</taxon>
        <taxon>Carduoideae</taxon>
        <taxon>Cardueae</taxon>
        <taxon>Centaureinae</taxon>
        <taxon>Centaurea</taxon>
    </lineage>
</organism>
<dbReference type="PROSITE" id="PS00503">
    <property type="entry name" value="PECTINESTERASE_2"/>
    <property type="match status" value="1"/>
</dbReference>
<protein>
    <recommendedName>
        <fullName evidence="4 10">Pectinesterase</fullName>
        <ecNumber evidence="4 10">3.1.1.11</ecNumber>
    </recommendedName>
</protein>
<evidence type="ECO:0000256" key="9">
    <source>
        <dbReference type="PROSITE-ProRule" id="PRU10040"/>
    </source>
</evidence>
<evidence type="ECO:0000256" key="5">
    <source>
        <dbReference type="ARBA" id="ARBA00022801"/>
    </source>
</evidence>
<dbReference type="SUPFAM" id="SSF101148">
    <property type="entry name" value="Plant invertase/pectin methylesterase inhibitor"/>
    <property type="match status" value="1"/>
</dbReference>
<dbReference type="Gene3D" id="2.160.20.10">
    <property type="entry name" value="Single-stranded right-handed beta-helix, Pectin lyase-like"/>
    <property type="match status" value="1"/>
</dbReference>
<dbReference type="SMART" id="SM00856">
    <property type="entry name" value="PMEI"/>
    <property type="match status" value="1"/>
</dbReference>
<dbReference type="InterPro" id="IPR035513">
    <property type="entry name" value="Invertase/methylesterase_inhib"/>
</dbReference>
<proteinExistence type="inferred from homology"/>
<dbReference type="Gene3D" id="1.20.140.40">
    <property type="entry name" value="Invertase/pectin methylesterase inhibitor family protein"/>
    <property type="match status" value="1"/>
</dbReference>
<dbReference type="GO" id="GO:0045490">
    <property type="term" value="P:pectin catabolic process"/>
    <property type="evidence" value="ECO:0007669"/>
    <property type="project" value="UniProtKB-UniRule"/>
</dbReference>
<evidence type="ECO:0000256" key="2">
    <source>
        <dbReference type="ARBA" id="ARBA00006027"/>
    </source>
</evidence>
<dbReference type="CDD" id="cd15798">
    <property type="entry name" value="PMEI-like_3"/>
    <property type="match status" value="1"/>
</dbReference>
<dbReference type="PANTHER" id="PTHR31707">
    <property type="entry name" value="PECTINESTERASE"/>
    <property type="match status" value="1"/>
</dbReference>